<name>A0ABN0VTD5_9ACTN</name>
<dbReference type="Proteomes" id="UP001501867">
    <property type="component" value="Unassembled WGS sequence"/>
</dbReference>
<dbReference type="EMBL" id="BAAABV010000028">
    <property type="protein sequence ID" value="GAA0316869.1"/>
    <property type="molecule type" value="Genomic_DNA"/>
</dbReference>
<comment type="caution">
    <text evidence="2">The sequence shown here is derived from an EMBL/GenBank/DDBJ whole genome shotgun (WGS) entry which is preliminary data.</text>
</comment>
<accession>A0ABN0VTD5</accession>
<organism evidence="2 3">
    <name type="scientific">Streptomyces polychromogenes</name>
    <dbReference type="NCBI Taxonomy" id="67342"/>
    <lineage>
        <taxon>Bacteria</taxon>
        <taxon>Bacillati</taxon>
        <taxon>Actinomycetota</taxon>
        <taxon>Actinomycetes</taxon>
        <taxon>Kitasatosporales</taxon>
        <taxon>Streptomycetaceae</taxon>
        <taxon>Streptomyces</taxon>
    </lineage>
</organism>
<gene>
    <name evidence="2" type="ORF">GCM10010302_64950</name>
</gene>
<dbReference type="RefSeq" id="WP_344167138.1">
    <property type="nucleotide sequence ID" value="NZ_BAAABV010000028.1"/>
</dbReference>
<evidence type="ECO:0008006" key="4">
    <source>
        <dbReference type="Google" id="ProtNLM"/>
    </source>
</evidence>
<proteinExistence type="predicted"/>
<evidence type="ECO:0000256" key="1">
    <source>
        <dbReference type="SAM" id="MobiDB-lite"/>
    </source>
</evidence>
<feature type="region of interest" description="Disordered" evidence="1">
    <location>
        <begin position="1"/>
        <end position="21"/>
    </location>
</feature>
<feature type="compositionally biased region" description="Low complexity" evidence="1">
    <location>
        <begin position="98"/>
        <end position="112"/>
    </location>
</feature>
<evidence type="ECO:0000313" key="3">
    <source>
        <dbReference type="Proteomes" id="UP001501867"/>
    </source>
</evidence>
<feature type="region of interest" description="Disordered" evidence="1">
    <location>
        <begin position="88"/>
        <end position="112"/>
    </location>
</feature>
<evidence type="ECO:0000313" key="2">
    <source>
        <dbReference type="EMBL" id="GAA0316869.1"/>
    </source>
</evidence>
<sequence>MFTATSRYHDVPTATHTLPDGRTAGYVRRRFPPDPAALTTLALHTVAPGERLDLIAARELGDPEQAWRIADAHRDLDPRTLTARPGRRLRITLPAGLPTGPGVPDAGGVPGG</sequence>
<keyword evidence="3" id="KW-1185">Reference proteome</keyword>
<reference evidence="2 3" key="1">
    <citation type="journal article" date="2019" name="Int. J. Syst. Evol. Microbiol.">
        <title>The Global Catalogue of Microorganisms (GCM) 10K type strain sequencing project: providing services to taxonomists for standard genome sequencing and annotation.</title>
        <authorList>
            <consortium name="The Broad Institute Genomics Platform"/>
            <consortium name="The Broad Institute Genome Sequencing Center for Infectious Disease"/>
            <person name="Wu L."/>
            <person name="Ma J."/>
        </authorList>
    </citation>
    <scope>NUCLEOTIDE SEQUENCE [LARGE SCALE GENOMIC DNA]</scope>
    <source>
        <strain evidence="2 3">JCM 4505</strain>
    </source>
</reference>
<protein>
    <recommendedName>
        <fullName evidence="4">LysM domain-containing protein</fullName>
    </recommendedName>
</protein>